<feature type="region of interest" description="Disordered" evidence="1">
    <location>
        <begin position="75"/>
        <end position="100"/>
    </location>
</feature>
<dbReference type="EMBL" id="PDJK01000002">
    <property type="protein sequence ID" value="PFG49622.1"/>
    <property type="molecule type" value="Genomic_DNA"/>
</dbReference>
<evidence type="ECO:0000313" key="2">
    <source>
        <dbReference type="EMBL" id="PFG49622.1"/>
    </source>
</evidence>
<comment type="caution">
    <text evidence="2">The sequence shown here is derived from an EMBL/GenBank/DDBJ whole genome shotgun (WGS) entry which is preliminary data.</text>
</comment>
<gene>
    <name evidence="2" type="ORF">ATK36_4784</name>
</gene>
<dbReference type="RefSeq" id="WP_098513486.1">
    <property type="nucleotide sequence ID" value="NZ_JBIAKZ010000004.1"/>
</dbReference>
<feature type="region of interest" description="Disordered" evidence="1">
    <location>
        <begin position="1"/>
        <end position="23"/>
    </location>
</feature>
<name>A0A2A9FGB5_9PSEU</name>
<organism evidence="2 3">
    <name type="scientific">Amycolatopsis sulphurea</name>
    <dbReference type="NCBI Taxonomy" id="76022"/>
    <lineage>
        <taxon>Bacteria</taxon>
        <taxon>Bacillati</taxon>
        <taxon>Actinomycetota</taxon>
        <taxon>Actinomycetes</taxon>
        <taxon>Pseudonocardiales</taxon>
        <taxon>Pseudonocardiaceae</taxon>
        <taxon>Amycolatopsis</taxon>
    </lineage>
</organism>
<reference evidence="2 3" key="1">
    <citation type="submission" date="2017-10" db="EMBL/GenBank/DDBJ databases">
        <title>Sequencing the genomes of 1000 actinobacteria strains.</title>
        <authorList>
            <person name="Klenk H.-P."/>
        </authorList>
    </citation>
    <scope>NUCLEOTIDE SEQUENCE [LARGE SCALE GENOMIC DNA]</scope>
    <source>
        <strain evidence="2 3">DSM 46092</strain>
    </source>
</reference>
<evidence type="ECO:0000256" key="1">
    <source>
        <dbReference type="SAM" id="MobiDB-lite"/>
    </source>
</evidence>
<keyword evidence="3" id="KW-1185">Reference proteome</keyword>
<protein>
    <submittedName>
        <fullName evidence="2">Uncharacterized protein</fullName>
    </submittedName>
</protein>
<dbReference type="Proteomes" id="UP000243542">
    <property type="component" value="Unassembled WGS sequence"/>
</dbReference>
<sequence>MNGPRRDSRRAGSSRADPPEESPAALARTLRAQARAAATTALRNGLEQLEDAHGQHVADEVAGLLEVEEIFAGLHDPDRRTGSGAGGADDEPWVLKPLRP</sequence>
<dbReference type="AlphaFoldDB" id="A0A2A9FGB5"/>
<evidence type="ECO:0000313" key="3">
    <source>
        <dbReference type="Proteomes" id="UP000243542"/>
    </source>
</evidence>
<feature type="compositionally biased region" description="Basic and acidic residues" evidence="1">
    <location>
        <begin position="1"/>
        <end position="10"/>
    </location>
</feature>
<proteinExistence type="predicted"/>
<accession>A0A2A9FGB5</accession>